<organism evidence="1 2">
    <name type="scientific">Castanea mollissima</name>
    <name type="common">Chinese chestnut</name>
    <dbReference type="NCBI Taxonomy" id="60419"/>
    <lineage>
        <taxon>Eukaryota</taxon>
        <taxon>Viridiplantae</taxon>
        <taxon>Streptophyta</taxon>
        <taxon>Embryophyta</taxon>
        <taxon>Tracheophyta</taxon>
        <taxon>Spermatophyta</taxon>
        <taxon>Magnoliopsida</taxon>
        <taxon>eudicotyledons</taxon>
        <taxon>Gunneridae</taxon>
        <taxon>Pentapetalae</taxon>
        <taxon>rosids</taxon>
        <taxon>fabids</taxon>
        <taxon>Fagales</taxon>
        <taxon>Fagaceae</taxon>
        <taxon>Castanea</taxon>
    </lineage>
</organism>
<dbReference type="Proteomes" id="UP000737018">
    <property type="component" value="Unassembled WGS sequence"/>
</dbReference>
<evidence type="ECO:0000313" key="2">
    <source>
        <dbReference type="Proteomes" id="UP000737018"/>
    </source>
</evidence>
<keyword evidence="2" id="KW-1185">Reference proteome</keyword>
<gene>
    <name evidence="1" type="ORF">CMV_028119</name>
</gene>
<dbReference type="OrthoDB" id="10594745at2759"/>
<accession>A0A8J4Q8T7</accession>
<name>A0A8J4Q8T7_9ROSI</name>
<sequence length="115" mass="13140">MEKCATQNSCIATCSSEPIPCMLHARLISPLCDLNFVKTLWRLERGLPTNMNCLATDASEKLIANRKQWGREVHLRRTSTSFSTLSIKEFQNLRSLDKHLRLKQKPEVSLSEPKV</sequence>
<dbReference type="EMBL" id="JRKL02012437">
    <property type="protein sequence ID" value="KAF3945515.1"/>
    <property type="molecule type" value="Genomic_DNA"/>
</dbReference>
<comment type="caution">
    <text evidence="1">The sequence shown here is derived from an EMBL/GenBank/DDBJ whole genome shotgun (WGS) entry which is preliminary data.</text>
</comment>
<reference evidence="1" key="1">
    <citation type="submission" date="2020-03" db="EMBL/GenBank/DDBJ databases">
        <title>Castanea mollissima Vanexum genome sequencing.</title>
        <authorList>
            <person name="Staton M."/>
        </authorList>
    </citation>
    <scope>NUCLEOTIDE SEQUENCE</scope>
    <source>
        <tissue evidence="1">Leaf</tissue>
    </source>
</reference>
<proteinExistence type="predicted"/>
<protein>
    <submittedName>
        <fullName evidence="1">Uncharacterized protein</fullName>
    </submittedName>
</protein>
<evidence type="ECO:0000313" key="1">
    <source>
        <dbReference type="EMBL" id="KAF3945515.1"/>
    </source>
</evidence>
<dbReference type="AlphaFoldDB" id="A0A8J4Q8T7"/>